<proteinExistence type="predicted"/>
<dbReference type="RefSeq" id="WP_188358879.1">
    <property type="nucleotide sequence ID" value="NZ_BMDC01000001.1"/>
</dbReference>
<name>A0A917IPH5_9MICC</name>
<gene>
    <name evidence="1" type="ORF">GCM10007359_06500</name>
</gene>
<evidence type="ECO:0000313" key="2">
    <source>
        <dbReference type="Proteomes" id="UP000600171"/>
    </source>
</evidence>
<dbReference type="AlphaFoldDB" id="A0A917IPH5"/>
<organism evidence="1 2">
    <name type="scientific">Rothia aerolata</name>
    <dbReference type="NCBI Taxonomy" id="1812262"/>
    <lineage>
        <taxon>Bacteria</taxon>
        <taxon>Bacillati</taxon>
        <taxon>Actinomycetota</taxon>
        <taxon>Actinomycetes</taxon>
        <taxon>Micrococcales</taxon>
        <taxon>Micrococcaceae</taxon>
        <taxon>Rothia</taxon>
    </lineage>
</organism>
<dbReference type="EMBL" id="BMDC01000001">
    <property type="protein sequence ID" value="GGH59374.1"/>
    <property type="molecule type" value="Genomic_DNA"/>
</dbReference>
<accession>A0A917IPH5</accession>
<evidence type="ECO:0000313" key="1">
    <source>
        <dbReference type="EMBL" id="GGH59374.1"/>
    </source>
</evidence>
<reference evidence="1 2" key="1">
    <citation type="journal article" date="2014" name="Int. J. Syst. Evol. Microbiol.">
        <title>Complete genome sequence of Corynebacterium casei LMG S-19264T (=DSM 44701T), isolated from a smear-ripened cheese.</title>
        <authorList>
            <consortium name="US DOE Joint Genome Institute (JGI-PGF)"/>
            <person name="Walter F."/>
            <person name="Albersmeier A."/>
            <person name="Kalinowski J."/>
            <person name="Ruckert C."/>
        </authorList>
    </citation>
    <scope>NUCLEOTIDE SEQUENCE [LARGE SCALE GENOMIC DNA]</scope>
    <source>
        <strain evidence="1 2">CCM 8669</strain>
    </source>
</reference>
<keyword evidence="2" id="KW-1185">Reference proteome</keyword>
<sequence length="426" mass="44051">MKVTNAQELAEAINSGELNIEIEGTIKGSPSITLPEGATLSGGTLEFTAKGVRLTANNTLRDVVIKTTDYEVAIYNDTSLTDAGTFTLNNVTTVGQIYIIAEGNLKTARVEADQVTVAAADVRGRVEQPHGFGVDVLQGGFTLWNRNSDPESLFTATLKGINIGSEESPVRGSGLFVDGYTDREGKLTGGKFTADLIETGTVVTDGGIAPGTPDKISGGVFVLGGAIVEKVVNSGPVTTHGQNDMVLDLWGKTESWVANAPITSTGPSGIGFVNFGDMGNLEINAPVVTSGLGARGFNVYDGYVKSAKFQSITTHGDGAIGIQVSKPMGTIEVVEDVHTTGAEGLSLVKGVQMTLKAIGVSIKPGGELEGLSVGGNVITEADDLVSFEVLKGAKISKLSLVGIESRGKNSVASLVEGEILEGSADF</sequence>
<protein>
    <submittedName>
        <fullName evidence="1">Uncharacterized protein</fullName>
    </submittedName>
</protein>
<dbReference type="Proteomes" id="UP000600171">
    <property type="component" value="Unassembled WGS sequence"/>
</dbReference>
<comment type="caution">
    <text evidence="1">The sequence shown here is derived from an EMBL/GenBank/DDBJ whole genome shotgun (WGS) entry which is preliminary data.</text>
</comment>